<keyword evidence="5" id="KW-0812">Transmembrane</keyword>
<dbReference type="GO" id="GO:0009279">
    <property type="term" value="C:cell outer membrane"/>
    <property type="evidence" value="ECO:0007669"/>
    <property type="project" value="UniProtKB-SubCell"/>
</dbReference>
<dbReference type="PANTHER" id="PTHR30069:SF41">
    <property type="entry name" value="HEME_HEMOPEXIN UTILIZATION PROTEIN C"/>
    <property type="match status" value="1"/>
</dbReference>
<dbReference type="SUPFAM" id="SSF56935">
    <property type="entry name" value="Porins"/>
    <property type="match status" value="1"/>
</dbReference>
<evidence type="ECO:0000256" key="3">
    <source>
        <dbReference type="ARBA" id="ARBA00022448"/>
    </source>
</evidence>
<evidence type="ECO:0000259" key="9">
    <source>
        <dbReference type="Pfam" id="PF00593"/>
    </source>
</evidence>
<reference evidence="10 11" key="1">
    <citation type="submission" date="2023-06" db="EMBL/GenBank/DDBJ databases">
        <title>Complete Genome Sequence of Gallibacterium anatis Strain BJF12, Isolated from a chicken with diarrhea.</title>
        <authorList>
            <person name="Guo F."/>
            <person name="Bu W."/>
            <person name="Xu F."/>
            <person name="Wen T."/>
        </authorList>
    </citation>
    <scope>NUCLEOTIDE SEQUENCE [LARGE SCALE GENOMIC DNA]</scope>
    <source>
        <strain evidence="10 11">BJF12</strain>
    </source>
</reference>
<dbReference type="AlphaFoldDB" id="A0AAX3XAZ4"/>
<dbReference type="PANTHER" id="PTHR30069">
    <property type="entry name" value="TONB-DEPENDENT OUTER MEMBRANE RECEPTOR"/>
    <property type="match status" value="1"/>
</dbReference>
<dbReference type="InterPro" id="IPR000531">
    <property type="entry name" value="Beta-barrel_TonB"/>
</dbReference>
<keyword evidence="6" id="KW-0798">TonB box</keyword>
<sequence>MRTANAFDLLTDDDTWGIQIRQGYQSATSGSETEAAVFGVNGSIDWLLQGFYNDSKDIRVGNGDKIPYSGLTQRGGLVKLGWQIDDSQRLSLSYRETISKQLAPTNNDMEAPYPVKDLIQAVGKCHLNMGTMMQCYKGLLGSLGSAAELARQKITDRSVQLNYSLNPDSKYIDTQFTLYHNNTKELEDQIDNDLHDTTKFSTWGFNLRNSSAFDYITLTYGVDYYQDKAKTFRQTNQTEAGLFRPNSYNAQSDVVGTYLLSYIPMFNDKLVLSPRIRYDNYRSKEKNQGNYSEHRWSPSLALLWKATDWLDLSARYNEAFRAPSLQEKFTSGNHFGYSSRGRATSNKFISNPNFET</sequence>
<keyword evidence="11" id="KW-1185">Reference proteome</keyword>
<keyword evidence="10" id="KW-0675">Receptor</keyword>
<keyword evidence="7" id="KW-0472">Membrane</keyword>
<comment type="subcellular location">
    <subcellularLocation>
        <location evidence="1">Cell outer membrane</location>
        <topology evidence="1">Multi-pass membrane protein</topology>
    </subcellularLocation>
</comment>
<evidence type="ECO:0000256" key="5">
    <source>
        <dbReference type="ARBA" id="ARBA00022692"/>
    </source>
</evidence>
<organism evidence="10 11">
    <name type="scientific">Gallibacterium anatis</name>
    <dbReference type="NCBI Taxonomy" id="750"/>
    <lineage>
        <taxon>Bacteria</taxon>
        <taxon>Pseudomonadati</taxon>
        <taxon>Pseudomonadota</taxon>
        <taxon>Gammaproteobacteria</taxon>
        <taxon>Pasteurellales</taxon>
        <taxon>Pasteurellaceae</taxon>
        <taxon>Gallibacterium</taxon>
    </lineage>
</organism>
<gene>
    <name evidence="10" type="ORF">QP018_11590</name>
</gene>
<name>A0AAX3XAZ4_9PAST</name>
<evidence type="ECO:0000256" key="8">
    <source>
        <dbReference type="ARBA" id="ARBA00023237"/>
    </source>
</evidence>
<dbReference type="Pfam" id="PF00593">
    <property type="entry name" value="TonB_dep_Rec_b-barrel"/>
    <property type="match status" value="1"/>
</dbReference>
<dbReference type="InterPro" id="IPR036942">
    <property type="entry name" value="Beta-barrel_TonB_sf"/>
</dbReference>
<evidence type="ECO:0000256" key="1">
    <source>
        <dbReference type="ARBA" id="ARBA00004571"/>
    </source>
</evidence>
<comment type="similarity">
    <text evidence="2">Belongs to the TonB-dependent receptor family.</text>
</comment>
<dbReference type="RefSeq" id="WP_285091391.1">
    <property type="nucleotide sequence ID" value="NZ_CP126975.1"/>
</dbReference>
<dbReference type="EMBL" id="CP126975">
    <property type="protein sequence ID" value="WIM79379.1"/>
    <property type="molecule type" value="Genomic_DNA"/>
</dbReference>
<dbReference type="Gene3D" id="2.40.170.20">
    <property type="entry name" value="TonB-dependent receptor, beta-barrel domain"/>
    <property type="match status" value="1"/>
</dbReference>
<evidence type="ECO:0000256" key="6">
    <source>
        <dbReference type="ARBA" id="ARBA00023077"/>
    </source>
</evidence>
<evidence type="ECO:0000313" key="11">
    <source>
        <dbReference type="Proteomes" id="UP001226750"/>
    </source>
</evidence>
<dbReference type="GO" id="GO:0044718">
    <property type="term" value="P:siderophore transmembrane transport"/>
    <property type="evidence" value="ECO:0007669"/>
    <property type="project" value="TreeGrafter"/>
</dbReference>
<dbReference type="GO" id="GO:0015344">
    <property type="term" value="F:siderophore uptake transmembrane transporter activity"/>
    <property type="evidence" value="ECO:0007669"/>
    <property type="project" value="TreeGrafter"/>
</dbReference>
<keyword evidence="3" id="KW-0813">Transport</keyword>
<evidence type="ECO:0000313" key="10">
    <source>
        <dbReference type="EMBL" id="WIM79379.1"/>
    </source>
</evidence>
<keyword evidence="8" id="KW-0998">Cell outer membrane</keyword>
<protein>
    <submittedName>
        <fullName evidence="10">TonB-dependent receptor</fullName>
    </submittedName>
</protein>
<feature type="domain" description="TonB-dependent receptor-like beta-barrel" evidence="9">
    <location>
        <begin position="152"/>
        <end position="354"/>
    </location>
</feature>
<evidence type="ECO:0000256" key="7">
    <source>
        <dbReference type="ARBA" id="ARBA00023136"/>
    </source>
</evidence>
<accession>A0AAX3XAZ4</accession>
<evidence type="ECO:0000256" key="4">
    <source>
        <dbReference type="ARBA" id="ARBA00022452"/>
    </source>
</evidence>
<proteinExistence type="inferred from homology"/>
<dbReference type="InterPro" id="IPR039426">
    <property type="entry name" value="TonB-dep_rcpt-like"/>
</dbReference>
<dbReference type="Proteomes" id="UP001226750">
    <property type="component" value="Chromosome"/>
</dbReference>
<keyword evidence="4" id="KW-1134">Transmembrane beta strand</keyword>
<evidence type="ECO:0000256" key="2">
    <source>
        <dbReference type="ARBA" id="ARBA00009810"/>
    </source>
</evidence>